<dbReference type="eggNOG" id="ENOG50331CV">
    <property type="taxonomic scope" value="Bacteria"/>
</dbReference>
<sequence length="83" mass="9368">MRSTRATAAVERLKERSGNDGYAMVRNADESFYLVDHSGAAPVKLCERMALDEFVAFVKAYGPQTPRRQTKSDIAFEKQLIKK</sequence>
<evidence type="ECO:0000313" key="1">
    <source>
        <dbReference type="EMBL" id="CAL62519.1"/>
    </source>
</evidence>
<proteinExistence type="predicted"/>
<dbReference type="HOGENOM" id="CLU_2491948_0_0_4"/>
<evidence type="ECO:0000313" key="2">
    <source>
        <dbReference type="Proteomes" id="UP000006697"/>
    </source>
</evidence>
<dbReference type="STRING" id="204773.HEAR2388"/>
<organism evidence="1 2">
    <name type="scientific">Herminiimonas arsenicoxydans</name>
    <dbReference type="NCBI Taxonomy" id="204773"/>
    <lineage>
        <taxon>Bacteria</taxon>
        <taxon>Pseudomonadati</taxon>
        <taxon>Pseudomonadota</taxon>
        <taxon>Betaproteobacteria</taxon>
        <taxon>Burkholderiales</taxon>
        <taxon>Oxalobacteraceae</taxon>
        <taxon>Herminiimonas</taxon>
    </lineage>
</organism>
<gene>
    <name evidence="1" type="ordered locus">HEAR2388</name>
</gene>
<keyword evidence="2" id="KW-1185">Reference proteome</keyword>
<dbReference type="Proteomes" id="UP000006697">
    <property type="component" value="Chromosome"/>
</dbReference>
<accession>A4G7N2</accession>
<reference evidence="1 2" key="1">
    <citation type="journal article" date="2007" name="PLoS Genet.">
        <title>A tale of two oxidation states: bacterial colonization of arsenic-rich environments.</title>
        <authorList>
            <person name="Muller D."/>
            <person name="Medigue C."/>
            <person name="Koechler S."/>
            <person name="Barbe V."/>
            <person name="Barakat M."/>
            <person name="Talla E."/>
            <person name="Bonnefoy V."/>
            <person name="Krin E."/>
            <person name="Arsene-Ploetze F."/>
            <person name="Carapito C."/>
            <person name="Chandler M."/>
            <person name="Cournoyer B."/>
            <person name="Cruveiller S."/>
            <person name="Dossat C."/>
            <person name="Duval S."/>
            <person name="Heymann M."/>
            <person name="Leize E."/>
            <person name="Lieutaud A."/>
            <person name="Lievremont D."/>
            <person name="Makita Y."/>
            <person name="Mangenot S."/>
            <person name="Nitschke W."/>
            <person name="Ortet P."/>
            <person name="Perdrial N."/>
            <person name="Schoepp B."/>
            <person name="Siguier N."/>
            <person name="Simeonova D.D."/>
            <person name="Rouy Z."/>
            <person name="Segurens B."/>
            <person name="Turlin E."/>
            <person name="Vallenet D."/>
            <person name="Van Dorsselaer A."/>
            <person name="Weiss S."/>
            <person name="Weissenbach J."/>
            <person name="Lett M.C."/>
            <person name="Danchin A."/>
            <person name="Bertin P.N."/>
        </authorList>
    </citation>
    <scope>NUCLEOTIDE SEQUENCE [LARGE SCALE GENOMIC DNA]</scope>
    <source>
        <strain evidence="2">ULPAs1</strain>
    </source>
</reference>
<dbReference type="OrthoDB" id="8538070at2"/>
<name>A4G7N2_HERAR</name>
<protein>
    <submittedName>
        <fullName evidence="1">Uncharacterized protein</fullName>
    </submittedName>
</protein>
<dbReference type="EMBL" id="CU207211">
    <property type="protein sequence ID" value="CAL62519.1"/>
    <property type="molecule type" value="Genomic_DNA"/>
</dbReference>
<dbReference type="AlphaFoldDB" id="A4G7N2"/>
<dbReference type="KEGG" id="har:HEAR2388"/>